<comment type="caution">
    <text evidence="1">The sequence shown here is derived from an EMBL/GenBank/DDBJ whole genome shotgun (WGS) entry which is preliminary data.</text>
</comment>
<dbReference type="GO" id="GO:0008168">
    <property type="term" value="F:methyltransferase activity"/>
    <property type="evidence" value="ECO:0007669"/>
    <property type="project" value="UniProtKB-KW"/>
</dbReference>
<feature type="non-terminal residue" evidence="1">
    <location>
        <position position="1"/>
    </location>
</feature>
<sequence>MDAIKLERGSPSRICVAKIIVEVRIVVMGHVARTSVPYYKSNKDMSLDIIHKELKSRRKS</sequence>
<dbReference type="EMBL" id="QJKJ01003641">
    <property type="protein sequence ID" value="RDX97489.1"/>
    <property type="molecule type" value="Genomic_DNA"/>
</dbReference>
<name>A0A371H3X8_MUCPR</name>
<protein>
    <submittedName>
        <fullName evidence="1">3-methyl-2-oxobutanoate hydroxymethyltransferase 2, mitochondrial</fullName>
    </submittedName>
</protein>
<dbReference type="AlphaFoldDB" id="A0A371H3X8"/>
<dbReference type="Proteomes" id="UP000257109">
    <property type="component" value="Unassembled WGS sequence"/>
</dbReference>
<gene>
    <name evidence="1" type="primary">KPHMT2</name>
    <name evidence="1" type="ORF">CR513_19739</name>
</gene>
<reference evidence="1" key="1">
    <citation type="submission" date="2018-05" db="EMBL/GenBank/DDBJ databases">
        <title>Draft genome of Mucuna pruriens seed.</title>
        <authorList>
            <person name="Nnadi N.E."/>
            <person name="Vos R."/>
            <person name="Hasami M.H."/>
            <person name="Devisetty U.K."/>
            <person name="Aguiy J.C."/>
        </authorList>
    </citation>
    <scope>NUCLEOTIDE SEQUENCE [LARGE SCALE GENOMIC DNA]</scope>
    <source>
        <strain evidence="1">JCA_2017</strain>
    </source>
</reference>
<accession>A0A371H3X8</accession>
<dbReference type="GO" id="GO:0032259">
    <property type="term" value="P:methylation"/>
    <property type="evidence" value="ECO:0007669"/>
    <property type="project" value="UniProtKB-KW"/>
</dbReference>
<evidence type="ECO:0000313" key="2">
    <source>
        <dbReference type="Proteomes" id="UP000257109"/>
    </source>
</evidence>
<keyword evidence="2" id="KW-1185">Reference proteome</keyword>
<proteinExistence type="predicted"/>
<evidence type="ECO:0000313" key="1">
    <source>
        <dbReference type="EMBL" id="RDX97489.1"/>
    </source>
</evidence>
<dbReference type="STRING" id="157652.A0A371H3X8"/>
<organism evidence="1 2">
    <name type="scientific">Mucuna pruriens</name>
    <name type="common">Velvet bean</name>
    <name type="synonym">Dolichos pruriens</name>
    <dbReference type="NCBI Taxonomy" id="157652"/>
    <lineage>
        <taxon>Eukaryota</taxon>
        <taxon>Viridiplantae</taxon>
        <taxon>Streptophyta</taxon>
        <taxon>Embryophyta</taxon>
        <taxon>Tracheophyta</taxon>
        <taxon>Spermatophyta</taxon>
        <taxon>Magnoliopsida</taxon>
        <taxon>eudicotyledons</taxon>
        <taxon>Gunneridae</taxon>
        <taxon>Pentapetalae</taxon>
        <taxon>rosids</taxon>
        <taxon>fabids</taxon>
        <taxon>Fabales</taxon>
        <taxon>Fabaceae</taxon>
        <taxon>Papilionoideae</taxon>
        <taxon>50 kb inversion clade</taxon>
        <taxon>NPAAA clade</taxon>
        <taxon>indigoferoid/millettioid clade</taxon>
        <taxon>Phaseoleae</taxon>
        <taxon>Mucuna</taxon>
    </lineage>
</organism>